<keyword evidence="3" id="KW-1185">Reference proteome</keyword>
<comment type="caution">
    <text evidence="2">The sequence shown here is derived from an EMBL/GenBank/DDBJ whole genome shotgun (WGS) entry which is preliminary data.</text>
</comment>
<evidence type="ECO:0000313" key="3">
    <source>
        <dbReference type="Proteomes" id="UP000055048"/>
    </source>
</evidence>
<organism evidence="2 3">
    <name type="scientific">Trichinella murrelli</name>
    <dbReference type="NCBI Taxonomy" id="144512"/>
    <lineage>
        <taxon>Eukaryota</taxon>
        <taxon>Metazoa</taxon>
        <taxon>Ecdysozoa</taxon>
        <taxon>Nematoda</taxon>
        <taxon>Enoplea</taxon>
        <taxon>Dorylaimia</taxon>
        <taxon>Trichinellida</taxon>
        <taxon>Trichinellidae</taxon>
        <taxon>Trichinella</taxon>
    </lineage>
</organism>
<gene>
    <name evidence="2" type="ORF">T05_8508</name>
</gene>
<feature type="region of interest" description="Disordered" evidence="1">
    <location>
        <begin position="45"/>
        <end position="79"/>
    </location>
</feature>
<feature type="compositionally biased region" description="Polar residues" evidence="1">
    <location>
        <begin position="48"/>
        <end position="63"/>
    </location>
</feature>
<dbReference type="EMBL" id="JYDJ01001072">
    <property type="protein sequence ID" value="KRX32733.1"/>
    <property type="molecule type" value="Genomic_DNA"/>
</dbReference>
<evidence type="ECO:0000256" key="1">
    <source>
        <dbReference type="SAM" id="MobiDB-lite"/>
    </source>
</evidence>
<proteinExistence type="predicted"/>
<feature type="region of interest" description="Disordered" evidence="1">
    <location>
        <begin position="1"/>
        <end position="32"/>
    </location>
</feature>
<sequence length="79" mass="8439">MAFAAACGMRRFSSSQELSRVDPGGKSSRQAASVMNRRALAAWCEGSTPDTQKKSSTVSSYSAGSMFGEKTGVSRNRRL</sequence>
<evidence type="ECO:0000313" key="2">
    <source>
        <dbReference type="EMBL" id="KRX32733.1"/>
    </source>
</evidence>
<name>A0A0V0T140_9BILA</name>
<reference evidence="2 3" key="1">
    <citation type="submission" date="2015-01" db="EMBL/GenBank/DDBJ databases">
        <title>Evolution of Trichinella species and genotypes.</title>
        <authorList>
            <person name="Korhonen P.K."/>
            <person name="Edoardo P."/>
            <person name="Giuseppe L.R."/>
            <person name="Gasser R.B."/>
        </authorList>
    </citation>
    <scope>NUCLEOTIDE SEQUENCE [LARGE SCALE GENOMIC DNA]</scope>
    <source>
        <strain evidence="2">ISS417</strain>
    </source>
</reference>
<dbReference type="Proteomes" id="UP000055048">
    <property type="component" value="Unassembled WGS sequence"/>
</dbReference>
<protein>
    <submittedName>
        <fullName evidence="2">Uncharacterized protein</fullName>
    </submittedName>
</protein>
<accession>A0A0V0T140</accession>
<dbReference type="AlphaFoldDB" id="A0A0V0T140"/>